<sequence length="289" mass="32298">MATPTSPPSFLRCKCVATRLSQRALTYSMKGRKIEISKLKTESISALTDGTTVYLNKKDGFTPEFEEGVSYVLQKYTLSNTFGQMYLFVGTGTLKFKTVPQTVPEEAETSAREALSPTSQLMSGEEEDIFAKGGYLSLQGHIKEVRGLRMTRTHVPILDIQLQCGQKLFNASLWRDEALTELYVGDEVILTHLRPCMLNNGEGKFHSSTYTSVKIPEGQVEDVEVDIIGVSEINETCHFLSSDSVVYIVPEAIFSGNPDVLIEKLPMKLNLKHINRRVIEIVSEKKHVD</sequence>
<dbReference type="EMBL" id="RJVU01027629">
    <property type="protein sequence ID" value="ROL48959.1"/>
    <property type="molecule type" value="Genomic_DNA"/>
</dbReference>
<comment type="caution">
    <text evidence="1">The sequence shown here is derived from an EMBL/GenBank/DDBJ whole genome shotgun (WGS) entry which is preliminary data.</text>
</comment>
<evidence type="ECO:0000313" key="1">
    <source>
        <dbReference type="EMBL" id="ROL48959.1"/>
    </source>
</evidence>
<organism evidence="1 2">
    <name type="scientific">Anabarilius grahami</name>
    <name type="common">Kanglang fish</name>
    <name type="synonym">Barilius grahami</name>
    <dbReference type="NCBI Taxonomy" id="495550"/>
    <lineage>
        <taxon>Eukaryota</taxon>
        <taxon>Metazoa</taxon>
        <taxon>Chordata</taxon>
        <taxon>Craniata</taxon>
        <taxon>Vertebrata</taxon>
        <taxon>Euteleostomi</taxon>
        <taxon>Actinopterygii</taxon>
        <taxon>Neopterygii</taxon>
        <taxon>Teleostei</taxon>
        <taxon>Ostariophysi</taxon>
        <taxon>Cypriniformes</taxon>
        <taxon>Xenocyprididae</taxon>
        <taxon>Xenocypridinae</taxon>
        <taxon>Xenocypridinae incertae sedis</taxon>
        <taxon>Anabarilius</taxon>
    </lineage>
</organism>
<protein>
    <submittedName>
        <fullName evidence="1">Uncharacterized protein</fullName>
    </submittedName>
</protein>
<name>A0A3N0YRW5_ANAGA</name>
<gene>
    <name evidence="1" type="ORF">DPX16_0643</name>
</gene>
<proteinExistence type="predicted"/>
<dbReference type="OrthoDB" id="8880272at2759"/>
<keyword evidence="2" id="KW-1185">Reference proteome</keyword>
<reference evidence="1 2" key="1">
    <citation type="submission" date="2018-10" db="EMBL/GenBank/DDBJ databases">
        <title>Genome assembly for a Yunnan-Guizhou Plateau 3E fish, Anabarilius grahami (Regan), and its evolutionary and genetic applications.</title>
        <authorList>
            <person name="Jiang W."/>
        </authorList>
    </citation>
    <scope>NUCLEOTIDE SEQUENCE [LARGE SCALE GENOMIC DNA]</scope>
    <source>
        <strain evidence="1">AG-KIZ</strain>
        <tissue evidence="1">Muscle</tissue>
    </source>
</reference>
<evidence type="ECO:0000313" key="2">
    <source>
        <dbReference type="Proteomes" id="UP000281406"/>
    </source>
</evidence>
<dbReference type="AlphaFoldDB" id="A0A3N0YRW5"/>
<dbReference type="Proteomes" id="UP000281406">
    <property type="component" value="Unassembled WGS sequence"/>
</dbReference>
<accession>A0A3N0YRW5</accession>